<evidence type="ECO:0000259" key="9">
    <source>
        <dbReference type="PROSITE" id="PS50850"/>
    </source>
</evidence>
<feature type="transmembrane region" description="Helical" evidence="8">
    <location>
        <begin position="430"/>
        <end position="450"/>
    </location>
</feature>
<keyword evidence="2" id="KW-0813">Transport</keyword>
<evidence type="ECO:0000256" key="4">
    <source>
        <dbReference type="ARBA" id="ARBA00022692"/>
    </source>
</evidence>
<dbReference type="PROSITE" id="PS50850">
    <property type="entry name" value="MFS"/>
    <property type="match status" value="1"/>
</dbReference>
<proteinExistence type="predicted"/>
<keyword evidence="4 8" id="KW-0812">Transmembrane</keyword>
<feature type="transmembrane region" description="Helical" evidence="8">
    <location>
        <begin position="91"/>
        <end position="114"/>
    </location>
</feature>
<dbReference type="GO" id="GO:0046677">
    <property type="term" value="P:response to antibiotic"/>
    <property type="evidence" value="ECO:0007669"/>
    <property type="project" value="UniProtKB-KW"/>
</dbReference>
<dbReference type="PRINTS" id="PR01036">
    <property type="entry name" value="TCRTETB"/>
</dbReference>
<comment type="subcellular location">
    <subcellularLocation>
        <location evidence="1">Cell membrane</location>
        <topology evidence="1">Multi-pass membrane protein</topology>
    </subcellularLocation>
</comment>
<feature type="domain" description="Major facilitator superfamily (MFS) profile" evidence="9">
    <location>
        <begin position="1"/>
        <end position="452"/>
    </location>
</feature>
<accession>A0A1E5Q115</accession>
<name>A0A1E5Q115_9ACTN</name>
<feature type="transmembrane region" description="Helical" evidence="8">
    <location>
        <begin position="217"/>
        <end position="235"/>
    </location>
</feature>
<reference evidence="10 11" key="1">
    <citation type="submission" date="2016-08" db="EMBL/GenBank/DDBJ databases">
        <title>The complete genome of Streptomyces subrutilus 10-1-1.</title>
        <authorList>
            <person name="Chen X."/>
        </authorList>
    </citation>
    <scope>NUCLEOTIDE SEQUENCE [LARGE SCALE GENOMIC DNA]</scope>
    <source>
        <strain evidence="10 11">10-1-1</strain>
    </source>
</reference>
<dbReference type="Gene3D" id="1.20.1250.20">
    <property type="entry name" value="MFS general substrate transporter like domains"/>
    <property type="match status" value="1"/>
</dbReference>
<evidence type="ECO:0000256" key="6">
    <source>
        <dbReference type="ARBA" id="ARBA00023136"/>
    </source>
</evidence>
<feature type="transmembrane region" description="Helical" evidence="8">
    <location>
        <begin position="320"/>
        <end position="339"/>
    </location>
</feature>
<dbReference type="SUPFAM" id="SSF103473">
    <property type="entry name" value="MFS general substrate transporter"/>
    <property type="match status" value="1"/>
</dbReference>
<dbReference type="PANTHER" id="PTHR42718:SF46">
    <property type="entry name" value="BLR6921 PROTEIN"/>
    <property type="match status" value="1"/>
</dbReference>
<dbReference type="EMBL" id="MEHK01000001">
    <property type="protein sequence ID" value="OEJ35453.1"/>
    <property type="molecule type" value="Genomic_DNA"/>
</dbReference>
<evidence type="ECO:0000256" key="3">
    <source>
        <dbReference type="ARBA" id="ARBA00022475"/>
    </source>
</evidence>
<dbReference type="PANTHER" id="PTHR42718">
    <property type="entry name" value="MAJOR FACILITATOR SUPERFAMILY MULTIDRUG TRANSPORTER MFSC"/>
    <property type="match status" value="1"/>
</dbReference>
<dbReference type="InterPro" id="IPR011701">
    <property type="entry name" value="MFS"/>
</dbReference>
<feature type="transmembrane region" description="Helical" evidence="8">
    <location>
        <begin position="153"/>
        <end position="174"/>
    </location>
</feature>
<dbReference type="AlphaFoldDB" id="A0A1E5Q115"/>
<feature type="transmembrane region" description="Helical" evidence="8">
    <location>
        <begin position="386"/>
        <end position="410"/>
    </location>
</feature>
<organism evidence="10 11">
    <name type="scientific">Streptomyces subrutilus</name>
    <dbReference type="NCBI Taxonomy" id="36818"/>
    <lineage>
        <taxon>Bacteria</taxon>
        <taxon>Bacillati</taxon>
        <taxon>Actinomycetota</taxon>
        <taxon>Actinomycetes</taxon>
        <taxon>Kitasatosporales</taxon>
        <taxon>Streptomycetaceae</taxon>
        <taxon>Streptomyces</taxon>
    </lineage>
</organism>
<evidence type="ECO:0000313" key="10">
    <source>
        <dbReference type="EMBL" id="OEJ35453.1"/>
    </source>
</evidence>
<keyword evidence="11" id="KW-1185">Reference proteome</keyword>
<feature type="transmembrane region" description="Helical" evidence="8">
    <location>
        <begin position="351"/>
        <end position="374"/>
    </location>
</feature>
<keyword evidence="7" id="KW-0046">Antibiotic resistance</keyword>
<dbReference type="Pfam" id="PF07690">
    <property type="entry name" value="MFS_1"/>
    <property type="match status" value="1"/>
</dbReference>
<sequence>MGVIALAQLPVLLDVMAFNIALPSVQAELDLSGDGLNPAVSAYVLAFGGLLLLGGHIADLVGAKRALVIGLAGFALASVLGGSAGDPGLLIAARALQGAFAALLTPSALSLVSTGFPDPRERARAFGIYAAVAAGGGALGLLTGGWLAEALSWRLALYACVPLAALALTGAATLLPGRPGRAGARFDWLGGLLGSAGTAALLYGLDEAGRLHWTAPLPLGLIAVGVLLLGAFLWWQAVASGPLLAPHLTRDRDRAGCVLAMALAGAGMLALLPTLTIWLQYVHGHGPGMTGVMILPVAASAVIAATQVAARLQHRTAPRVLIVSGLVTAAVGLMLLAGIDSGSGYGPHVVPGMLLAGFGTGLAFVPVFATATAGAAPRHSGAASGILLAAQQVGEAIGVVLLTGLITARLNDASEDDHSEALLHGYTDTLWWAAGALLLAALVAGLMVTARPPGAPGASGVNAPRRTAG</sequence>
<dbReference type="Gene3D" id="1.20.1720.10">
    <property type="entry name" value="Multidrug resistance protein D"/>
    <property type="match status" value="1"/>
</dbReference>
<evidence type="ECO:0000256" key="7">
    <source>
        <dbReference type="ARBA" id="ARBA00023251"/>
    </source>
</evidence>
<gene>
    <name evidence="10" type="ORF">BGK67_03660</name>
</gene>
<feature type="transmembrane region" description="Helical" evidence="8">
    <location>
        <begin position="186"/>
        <end position="205"/>
    </location>
</feature>
<dbReference type="GO" id="GO:0022857">
    <property type="term" value="F:transmembrane transporter activity"/>
    <property type="evidence" value="ECO:0007669"/>
    <property type="project" value="InterPro"/>
</dbReference>
<comment type="caution">
    <text evidence="10">The sequence shown here is derived from an EMBL/GenBank/DDBJ whole genome shotgun (WGS) entry which is preliminary data.</text>
</comment>
<evidence type="ECO:0000256" key="2">
    <source>
        <dbReference type="ARBA" id="ARBA00022448"/>
    </source>
</evidence>
<feature type="transmembrane region" description="Helical" evidence="8">
    <location>
        <begin position="66"/>
        <end position="85"/>
    </location>
</feature>
<feature type="transmembrane region" description="Helical" evidence="8">
    <location>
        <begin position="126"/>
        <end position="147"/>
    </location>
</feature>
<evidence type="ECO:0000256" key="8">
    <source>
        <dbReference type="SAM" id="Phobius"/>
    </source>
</evidence>
<evidence type="ECO:0000256" key="1">
    <source>
        <dbReference type="ARBA" id="ARBA00004651"/>
    </source>
</evidence>
<keyword evidence="6 8" id="KW-0472">Membrane</keyword>
<dbReference type="InterPro" id="IPR020846">
    <property type="entry name" value="MFS_dom"/>
</dbReference>
<dbReference type="CDD" id="cd17321">
    <property type="entry name" value="MFS_MMR_MDR_like"/>
    <property type="match status" value="1"/>
</dbReference>
<feature type="transmembrane region" description="Helical" evidence="8">
    <location>
        <begin position="256"/>
        <end position="281"/>
    </location>
</feature>
<evidence type="ECO:0000313" key="11">
    <source>
        <dbReference type="Proteomes" id="UP000095705"/>
    </source>
</evidence>
<keyword evidence="5 8" id="KW-1133">Transmembrane helix</keyword>
<protein>
    <recommendedName>
        <fullName evidence="9">Major facilitator superfamily (MFS) profile domain-containing protein</fullName>
    </recommendedName>
</protein>
<keyword evidence="3" id="KW-1003">Cell membrane</keyword>
<evidence type="ECO:0000256" key="5">
    <source>
        <dbReference type="ARBA" id="ARBA00022989"/>
    </source>
</evidence>
<dbReference type="GO" id="GO:0005886">
    <property type="term" value="C:plasma membrane"/>
    <property type="evidence" value="ECO:0007669"/>
    <property type="project" value="UniProtKB-SubCell"/>
</dbReference>
<feature type="transmembrane region" description="Helical" evidence="8">
    <location>
        <begin position="287"/>
        <end position="308"/>
    </location>
</feature>
<dbReference type="Proteomes" id="UP000095705">
    <property type="component" value="Unassembled WGS sequence"/>
</dbReference>
<dbReference type="InterPro" id="IPR036259">
    <property type="entry name" value="MFS_trans_sf"/>
</dbReference>
<feature type="transmembrane region" description="Helical" evidence="8">
    <location>
        <begin position="41"/>
        <end position="61"/>
    </location>
</feature>